<keyword evidence="2" id="KW-1185">Reference proteome</keyword>
<protein>
    <submittedName>
        <fullName evidence="1">UDP-N-acetylmuramyl pentapeptide phosphotransferase/UDP-N-acetylglucosamine-1-phosphate transferase</fullName>
    </submittedName>
</protein>
<comment type="caution">
    <text evidence="1">The sequence shown here is derived from an EMBL/GenBank/DDBJ whole genome shotgun (WGS) entry which is preliminary data.</text>
</comment>
<organism evidence="1 2">
    <name type="scientific">Spelaeicoccus albus</name>
    <dbReference type="NCBI Taxonomy" id="1280376"/>
    <lineage>
        <taxon>Bacteria</taxon>
        <taxon>Bacillati</taxon>
        <taxon>Actinomycetota</taxon>
        <taxon>Actinomycetes</taxon>
        <taxon>Micrococcales</taxon>
        <taxon>Brevibacteriaceae</taxon>
        <taxon>Spelaeicoccus</taxon>
    </lineage>
</organism>
<evidence type="ECO:0000313" key="1">
    <source>
        <dbReference type="EMBL" id="NYI69092.1"/>
    </source>
</evidence>
<dbReference type="RefSeq" id="WP_179429363.1">
    <property type="nucleotide sequence ID" value="NZ_JACBZP010000001.1"/>
</dbReference>
<name>A0A7Z0D558_9MICO</name>
<dbReference type="GO" id="GO:0016740">
    <property type="term" value="F:transferase activity"/>
    <property type="evidence" value="ECO:0007669"/>
    <property type="project" value="UniProtKB-KW"/>
</dbReference>
<dbReference type="Proteomes" id="UP000539111">
    <property type="component" value="Unassembled WGS sequence"/>
</dbReference>
<dbReference type="AlphaFoldDB" id="A0A7Z0D558"/>
<sequence>MRTGAAQLVAGIAAAASRAALSGLARTPVARRFERTNHRGEPVTMLEGPAFAVGALAGTAAGAALTRGMTATGGRTHAAAMIATAGAATFGVIDDLAESRTSGPDVSKGLRGHLGALRRGSLTTGGAKVLGISAAGIAAAALAVPRRPGQSAVVHWADVLSAGGVVAGAANLVNLLDLRPGRALKAVAVASAVGAAPGCGTASGAAGHRDLLAACVGAGAAVLPGDLGERSMLGDAGANAAGALLGVHVIATAPRSVRLAVLAAIAGATVASEKVSFTAVIARTPVLRELDGLGRRTS</sequence>
<proteinExistence type="predicted"/>
<dbReference type="EMBL" id="JACBZP010000001">
    <property type="protein sequence ID" value="NYI69092.1"/>
    <property type="molecule type" value="Genomic_DNA"/>
</dbReference>
<accession>A0A7Z0D558</accession>
<keyword evidence="1" id="KW-0808">Transferase</keyword>
<gene>
    <name evidence="1" type="ORF">BJY26_003398</name>
</gene>
<reference evidence="1 2" key="1">
    <citation type="submission" date="2020-07" db="EMBL/GenBank/DDBJ databases">
        <title>Sequencing the genomes of 1000 actinobacteria strains.</title>
        <authorList>
            <person name="Klenk H.-P."/>
        </authorList>
    </citation>
    <scope>NUCLEOTIDE SEQUENCE [LARGE SCALE GENOMIC DNA]</scope>
    <source>
        <strain evidence="1 2">DSM 26341</strain>
    </source>
</reference>
<evidence type="ECO:0000313" key="2">
    <source>
        <dbReference type="Proteomes" id="UP000539111"/>
    </source>
</evidence>